<comment type="subcellular location">
    <subcellularLocation>
        <location evidence="7">Cell membrane</location>
        <topology evidence="7">Multi-pass membrane protein</topology>
    </subcellularLocation>
    <subcellularLocation>
        <location evidence="1">Endomembrane system</location>
        <topology evidence="1">Multi-pass membrane protein</topology>
    </subcellularLocation>
    <subcellularLocation>
        <location evidence="8">Membrane</location>
        <topology evidence="8">Multi-pass membrane protein</topology>
    </subcellularLocation>
</comment>
<feature type="transmembrane region" description="Helical" evidence="7">
    <location>
        <begin position="241"/>
        <end position="259"/>
    </location>
</feature>
<accession>A0ABY0IFD5</accession>
<dbReference type="PRINTS" id="PR01434">
    <property type="entry name" value="NADHDHGNASE5"/>
</dbReference>
<dbReference type="PANTHER" id="PTHR42829:SF1">
    <property type="entry name" value="INORGANIC CARBON TRANSPORTER SUBUNIT DABB-RELATED"/>
    <property type="match status" value="1"/>
</dbReference>
<organism evidence="10 11">
    <name type="scientific">Halobacteriovorax vibrionivorans</name>
    <dbReference type="NCBI Taxonomy" id="2152716"/>
    <lineage>
        <taxon>Bacteria</taxon>
        <taxon>Pseudomonadati</taxon>
        <taxon>Bdellovibrionota</taxon>
        <taxon>Bacteriovoracia</taxon>
        <taxon>Bacteriovoracales</taxon>
        <taxon>Halobacteriovoraceae</taxon>
        <taxon>Halobacteriovorax</taxon>
    </lineage>
</organism>
<dbReference type="EMBL" id="QDKL01000002">
    <property type="protein sequence ID" value="RZF21662.1"/>
    <property type="molecule type" value="Genomic_DNA"/>
</dbReference>
<feature type="transmembrane region" description="Helical" evidence="7">
    <location>
        <begin position="204"/>
        <end position="221"/>
    </location>
</feature>
<evidence type="ECO:0000256" key="8">
    <source>
        <dbReference type="RuleBase" id="RU000320"/>
    </source>
</evidence>
<evidence type="ECO:0000256" key="5">
    <source>
        <dbReference type="ARBA" id="ARBA00022989"/>
    </source>
</evidence>
<feature type="transmembrane region" description="Helical" evidence="7">
    <location>
        <begin position="366"/>
        <end position="386"/>
    </location>
</feature>
<dbReference type="Proteomes" id="UP000443582">
    <property type="component" value="Unassembled WGS sequence"/>
</dbReference>
<comment type="similarity">
    <text evidence="7">Belongs to the inorganic carbon transporter (TC 9.A.2) DabB family.</text>
</comment>
<evidence type="ECO:0000256" key="2">
    <source>
        <dbReference type="ARBA" id="ARBA00022448"/>
    </source>
</evidence>
<gene>
    <name evidence="7" type="primary">dabB</name>
    <name evidence="10" type="ORF">DAY19_08205</name>
</gene>
<dbReference type="PANTHER" id="PTHR42829">
    <property type="entry name" value="NADH-UBIQUINONE OXIDOREDUCTASE CHAIN 5"/>
    <property type="match status" value="1"/>
</dbReference>
<sequence length="497" mass="54649">MNSLQYLLPVLLLLPIIINKLSGSSKKLSLGLAQFLGPFVFICFSILSYIDKSPIQLTIWNFSKYFSVGLKLDVLSGLIAATVSTIGIVVARYSIRFLEDDPKSEHFKKNLAFTLSFVFSMLLAPNLVLFSISWAGASYFLHKLLTHFSNRQGAIKAARQKFWINRLGDIFIIIAGGILLNVFKTLEFNTIFAMAENTFLMKDNYILLNTASIFLVLGAMTKSAQFPFHHWLPNTMETPTPVSAIMHAGIINAGGYLIIRMAPFLSSTPLALSLLAIIGSFTAFWATIVMFTQVNVKKNLAYSTIAQMGFMMLQCGLGAFSIATVHIIGHAFYKAYAFLSSGTATDFGRLNRYFPKQQITNKFRNSFLLGATSIVLVVGCLMYTGVNVLENPGVFILLIVLALAASQMILNSKDKFQAVLFASSIVLIYLGLTNFMTILLEGIVPANVLMPGIVGVVTVLISAGFFIALYLIQNSLDKISQTEVGKQIYVKALRGGF</sequence>
<keyword evidence="4 7" id="KW-0812">Transmembrane</keyword>
<dbReference type="HAMAP" id="MF_00862">
    <property type="entry name" value="DabB"/>
    <property type="match status" value="1"/>
</dbReference>
<feature type="transmembrane region" description="Helical" evidence="7">
    <location>
        <begin position="271"/>
        <end position="291"/>
    </location>
</feature>
<keyword evidence="11" id="KW-1185">Reference proteome</keyword>
<evidence type="ECO:0000256" key="4">
    <source>
        <dbReference type="ARBA" id="ARBA00022692"/>
    </source>
</evidence>
<protein>
    <recommendedName>
        <fullName evidence="7">Probable inorganic carbon transporter subunit DabB</fullName>
    </recommendedName>
</protein>
<dbReference type="RefSeq" id="WP_115361267.1">
    <property type="nucleotide sequence ID" value="NZ_QDKL01000002.1"/>
</dbReference>
<reference evidence="11" key="1">
    <citation type="journal article" date="2019" name="Int. J. Syst. Evol. Microbiol.">
        <title>Halobacteriovorax valvorus sp. nov., a novel prokaryotic predator isolated from coastal seawater of China.</title>
        <authorList>
            <person name="Chen M.-X."/>
        </authorList>
    </citation>
    <scope>NUCLEOTIDE SEQUENCE [LARGE SCALE GENOMIC DNA]</scope>
    <source>
        <strain evidence="11">BL9</strain>
    </source>
</reference>
<comment type="subunit">
    <text evidence="7">Forms a complex with DabA.</text>
</comment>
<feature type="transmembrane region" description="Helical" evidence="7">
    <location>
        <begin position="70"/>
        <end position="91"/>
    </location>
</feature>
<feature type="transmembrane region" description="Helical" evidence="7">
    <location>
        <begin position="311"/>
        <end position="333"/>
    </location>
</feature>
<dbReference type="InterPro" id="IPR046396">
    <property type="entry name" value="Transporter_DabB"/>
</dbReference>
<feature type="transmembrane region" description="Helical" evidence="7">
    <location>
        <begin position="452"/>
        <end position="472"/>
    </location>
</feature>
<keyword evidence="5 7" id="KW-1133">Transmembrane helix</keyword>
<feature type="transmembrane region" description="Helical" evidence="7">
    <location>
        <begin position="392"/>
        <end position="411"/>
    </location>
</feature>
<name>A0ABY0IFD5_9BACT</name>
<feature type="transmembrane region" description="Helical" evidence="7">
    <location>
        <begin position="111"/>
        <end position="142"/>
    </location>
</feature>
<evidence type="ECO:0000259" key="9">
    <source>
        <dbReference type="Pfam" id="PF00361"/>
    </source>
</evidence>
<comment type="caution">
    <text evidence="10">The sequence shown here is derived from an EMBL/GenBank/DDBJ whole genome shotgun (WGS) entry which is preliminary data.</text>
</comment>
<feature type="transmembrane region" description="Helical" evidence="7">
    <location>
        <begin position="6"/>
        <end position="23"/>
    </location>
</feature>
<dbReference type="InterPro" id="IPR001750">
    <property type="entry name" value="ND/Mrp_TM"/>
</dbReference>
<keyword evidence="6 7" id="KW-0472">Membrane</keyword>
<evidence type="ECO:0000256" key="3">
    <source>
        <dbReference type="ARBA" id="ARBA00022475"/>
    </source>
</evidence>
<feature type="transmembrane region" description="Helical" evidence="7">
    <location>
        <begin position="162"/>
        <end position="183"/>
    </location>
</feature>
<feature type="transmembrane region" description="Helical" evidence="7">
    <location>
        <begin position="30"/>
        <end position="50"/>
    </location>
</feature>
<proteinExistence type="inferred from homology"/>
<keyword evidence="2 7" id="KW-0813">Transport</keyword>
<comment type="function">
    <text evidence="7">Part of an energy-coupled inorganic carbon pump.</text>
</comment>
<keyword evidence="3 7" id="KW-1003">Cell membrane</keyword>
<evidence type="ECO:0000256" key="7">
    <source>
        <dbReference type="HAMAP-Rule" id="MF_00862"/>
    </source>
</evidence>
<dbReference type="Pfam" id="PF00361">
    <property type="entry name" value="Proton_antipo_M"/>
    <property type="match status" value="1"/>
</dbReference>
<evidence type="ECO:0000256" key="1">
    <source>
        <dbReference type="ARBA" id="ARBA00004127"/>
    </source>
</evidence>
<feature type="transmembrane region" description="Helical" evidence="7">
    <location>
        <begin position="418"/>
        <end position="440"/>
    </location>
</feature>
<dbReference type="InterPro" id="IPR003945">
    <property type="entry name" value="NU5C-like"/>
</dbReference>
<feature type="domain" description="NADH:quinone oxidoreductase/Mrp antiporter transmembrane" evidence="9">
    <location>
        <begin position="124"/>
        <end position="388"/>
    </location>
</feature>
<evidence type="ECO:0000313" key="10">
    <source>
        <dbReference type="EMBL" id="RZF21662.1"/>
    </source>
</evidence>
<evidence type="ECO:0000256" key="6">
    <source>
        <dbReference type="ARBA" id="ARBA00023136"/>
    </source>
</evidence>
<evidence type="ECO:0000313" key="11">
    <source>
        <dbReference type="Proteomes" id="UP000443582"/>
    </source>
</evidence>